<dbReference type="GO" id="GO:0003677">
    <property type="term" value="F:DNA binding"/>
    <property type="evidence" value="ECO:0007669"/>
    <property type="project" value="UniProtKB-UniRule"/>
</dbReference>
<evidence type="ECO:0000256" key="3">
    <source>
        <dbReference type="ARBA" id="ARBA00004123"/>
    </source>
</evidence>
<dbReference type="InterPro" id="IPR034136">
    <property type="entry name" value="TOPRIM_Topo6A/Spo11"/>
</dbReference>
<keyword evidence="16" id="KW-1185">Reference proteome</keyword>
<keyword evidence="6" id="KW-0479">Metal-binding</keyword>
<evidence type="ECO:0000256" key="5">
    <source>
        <dbReference type="ARBA" id="ARBA00012895"/>
    </source>
</evidence>
<evidence type="ECO:0000256" key="10">
    <source>
        <dbReference type="ARBA" id="ARBA00023235"/>
    </source>
</evidence>
<evidence type="ECO:0000256" key="8">
    <source>
        <dbReference type="ARBA" id="ARBA00023029"/>
    </source>
</evidence>
<dbReference type="Pfam" id="PF21180">
    <property type="entry name" value="TOP6A-Spo11_Toprim"/>
    <property type="match status" value="1"/>
</dbReference>
<dbReference type="InterPro" id="IPR013048">
    <property type="entry name" value="Meiotic_Spo11"/>
</dbReference>
<comment type="caution">
    <text evidence="15">The sequence shown here is derived from an EMBL/GenBank/DDBJ whole genome shotgun (WGS) entry which is preliminary data.</text>
</comment>
<dbReference type="SUPFAM" id="SSF56726">
    <property type="entry name" value="DNA topoisomerase IV, alpha subunit"/>
    <property type="match status" value="1"/>
</dbReference>
<dbReference type="FunFam" id="3.40.1360.10:FF:000018">
    <property type="entry name" value="Type II DNA topoisomerase VI subunit A"/>
    <property type="match status" value="1"/>
</dbReference>
<dbReference type="GO" id="GO:0007131">
    <property type="term" value="P:reciprocal meiotic recombination"/>
    <property type="evidence" value="ECO:0007669"/>
    <property type="project" value="TreeGrafter"/>
</dbReference>
<evidence type="ECO:0000256" key="1">
    <source>
        <dbReference type="ARBA" id="ARBA00000185"/>
    </source>
</evidence>
<evidence type="ECO:0000256" key="6">
    <source>
        <dbReference type="ARBA" id="ARBA00022723"/>
    </source>
</evidence>
<dbReference type="STRING" id="1447883.A0A2B7XKV2"/>
<feature type="domain" description="Spo11/DNA topoisomerase VI subunit A N-terminal" evidence="13">
    <location>
        <begin position="90"/>
        <end position="151"/>
    </location>
</feature>
<comment type="subcellular location">
    <subcellularLocation>
        <location evidence="3">Nucleus</location>
    </subcellularLocation>
</comment>
<dbReference type="GO" id="GO:0000706">
    <property type="term" value="P:meiotic DNA double-strand break processing"/>
    <property type="evidence" value="ECO:0007669"/>
    <property type="project" value="TreeGrafter"/>
</dbReference>
<feature type="domain" description="Topoisomerase 6 subunit A/Spo11 TOPRIM" evidence="14">
    <location>
        <begin position="201"/>
        <end position="376"/>
    </location>
</feature>
<evidence type="ECO:0000313" key="16">
    <source>
        <dbReference type="Proteomes" id="UP000224634"/>
    </source>
</evidence>
<dbReference type="InterPro" id="IPR036388">
    <property type="entry name" value="WH-like_DNA-bd_sf"/>
</dbReference>
<comment type="catalytic activity">
    <reaction evidence="1 12">
        <text>ATP-dependent breakage, passage and rejoining of double-stranded DNA.</text>
        <dbReference type="EC" id="5.6.2.2"/>
    </reaction>
</comment>
<proteinExistence type="inferred from homology"/>
<keyword evidence="10 12" id="KW-0413">Isomerase</keyword>
<dbReference type="PANTHER" id="PTHR10848:SF0">
    <property type="entry name" value="MEIOTIC RECOMBINATION PROTEIN SPO11"/>
    <property type="match status" value="1"/>
</dbReference>
<keyword evidence="7" id="KW-0460">Magnesium</keyword>
<dbReference type="EC" id="5.6.2.2" evidence="5"/>
<evidence type="ECO:0000256" key="11">
    <source>
        <dbReference type="ARBA" id="ARBA00023242"/>
    </source>
</evidence>
<dbReference type="InterPro" id="IPR036078">
    <property type="entry name" value="Spo11/TopoVI_A_sf"/>
</dbReference>
<dbReference type="Gene3D" id="1.10.10.10">
    <property type="entry name" value="Winged helix-like DNA-binding domain superfamily/Winged helix DNA-binding domain"/>
    <property type="match status" value="1"/>
</dbReference>
<accession>A0A2B7XKV2</accession>
<dbReference type="OrthoDB" id="5377392at2759"/>
<dbReference type="GO" id="GO:0046872">
    <property type="term" value="F:metal ion binding"/>
    <property type="evidence" value="ECO:0007669"/>
    <property type="project" value="UniProtKB-KW"/>
</dbReference>
<reference evidence="15 16" key="1">
    <citation type="submission" date="2017-10" db="EMBL/GenBank/DDBJ databases">
        <title>Comparative genomics in systemic dimorphic fungi from Ajellomycetaceae.</title>
        <authorList>
            <person name="Munoz J.F."/>
            <person name="Mcewen J.G."/>
            <person name="Clay O.K."/>
            <person name="Cuomo C.A."/>
        </authorList>
    </citation>
    <scope>NUCLEOTIDE SEQUENCE [LARGE SCALE GENOMIC DNA]</scope>
    <source>
        <strain evidence="15 16">UAMH7299</strain>
    </source>
</reference>
<sequence>MASSCGPNSLLSATARDNDQENKVSKFIDDTMQSIMDEFMKSGGRPTITLRRRSSQSSYTLNMQTGALQTNVLGPLCSYAWPGKSMQEAWRFAVTMRILGHISDAIHGNFTTSKRDIYYTDPACFGSQKVVDAFVDDIAFTIGVDRTALHVVAAAKGLMAGSYKIMLKNNSSVDVGSAVDGMLIPRIETIEQVYLSGVRWILVIEKEAVFHRLATSNYHKASAAGNGILITGKGYPDLNTRAFLRLLSTPRNSPPIYILVDSDPDGIAIMSTYKYGSVAQLHENANLNVPTLEWLGLRASDTGCCGSGGGATNTNTMGGGDEALIPLTLRDRKKARAMLERSPVFAEDGPERRWRTELQHMLMVNVKAEIEVLYEREGGIERWLDRSLLEMAW</sequence>
<dbReference type="InterPro" id="IPR013049">
    <property type="entry name" value="Spo11/TopoVI_A_N"/>
</dbReference>
<evidence type="ECO:0000259" key="14">
    <source>
        <dbReference type="Pfam" id="PF21180"/>
    </source>
</evidence>
<dbReference type="PANTHER" id="PTHR10848">
    <property type="entry name" value="MEIOTIC RECOMBINATION PROTEIN SPO11"/>
    <property type="match status" value="1"/>
</dbReference>
<protein>
    <recommendedName>
        <fullName evidence="5">DNA topoisomerase (ATP-hydrolyzing)</fullName>
        <ecNumber evidence="5">5.6.2.2</ecNumber>
    </recommendedName>
</protein>
<dbReference type="GO" id="GO:0003918">
    <property type="term" value="F:DNA topoisomerase type II (double strand cut, ATP-hydrolyzing) activity"/>
    <property type="evidence" value="ECO:0007669"/>
    <property type="project" value="UniProtKB-UniRule"/>
</dbReference>
<dbReference type="GO" id="GO:0000228">
    <property type="term" value="C:nuclear chromosome"/>
    <property type="evidence" value="ECO:0007669"/>
    <property type="project" value="TreeGrafter"/>
</dbReference>
<comment type="cofactor">
    <cofactor evidence="2">
        <name>Mg(2+)</name>
        <dbReference type="ChEBI" id="CHEBI:18420"/>
    </cofactor>
</comment>
<dbReference type="PRINTS" id="PR01551">
    <property type="entry name" value="SPO11HOMOLOG"/>
</dbReference>
<dbReference type="GO" id="GO:0005524">
    <property type="term" value="F:ATP binding"/>
    <property type="evidence" value="ECO:0007669"/>
    <property type="project" value="InterPro"/>
</dbReference>
<evidence type="ECO:0000256" key="7">
    <source>
        <dbReference type="ARBA" id="ARBA00022842"/>
    </source>
</evidence>
<comment type="similarity">
    <text evidence="4 12">Belongs to the TOP6A family.</text>
</comment>
<name>A0A2B7XKV2_POLH7</name>
<evidence type="ECO:0000256" key="2">
    <source>
        <dbReference type="ARBA" id="ARBA00001946"/>
    </source>
</evidence>
<dbReference type="CDD" id="cd00223">
    <property type="entry name" value="TOPRIM_TopoIIB_SPO"/>
    <property type="match status" value="1"/>
</dbReference>
<feature type="active site" description="O-(5'-phospho-DNA)-tyrosine intermediate" evidence="12">
    <location>
        <position position="119"/>
    </location>
</feature>
<organism evidence="15 16">
    <name type="scientific">Polytolypa hystricis (strain UAMH7299)</name>
    <dbReference type="NCBI Taxonomy" id="1447883"/>
    <lineage>
        <taxon>Eukaryota</taxon>
        <taxon>Fungi</taxon>
        <taxon>Dikarya</taxon>
        <taxon>Ascomycota</taxon>
        <taxon>Pezizomycotina</taxon>
        <taxon>Eurotiomycetes</taxon>
        <taxon>Eurotiomycetidae</taxon>
        <taxon>Onygenales</taxon>
        <taxon>Onygenales incertae sedis</taxon>
        <taxon>Polytolypa</taxon>
    </lineage>
</organism>
<dbReference type="InterPro" id="IPR002815">
    <property type="entry name" value="Spo11/TopoVI_A"/>
</dbReference>
<keyword evidence="9 12" id="KW-0238">DNA-binding</keyword>
<evidence type="ECO:0000259" key="13">
    <source>
        <dbReference type="Pfam" id="PF04406"/>
    </source>
</evidence>
<evidence type="ECO:0000256" key="9">
    <source>
        <dbReference type="ARBA" id="ARBA00023125"/>
    </source>
</evidence>
<dbReference type="EMBL" id="PDNA01000153">
    <property type="protein sequence ID" value="PGH09411.1"/>
    <property type="molecule type" value="Genomic_DNA"/>
</dbReference>
<evidence type="ECO:0000313" key="15">
    <source>
        <dbReference type="EMBL" id="PGH09411.1"/>
    </source>
</evidence>
<dbReference type="Proteomes" id="UP000224634">
    <property type="component" value="Unassembled WGS sequence"/>
</dbReference>
<dbReference type="Pfam" id="PF04406">
    <property type="entry name" value="TP6A_N"/>
    <property type="match status" value="1"/>
</dbReference>
<dbReference type="AlphaFoldDB" id="A0A2B7XKV2"/>
<keyword evidence="11" id="KW-0539">Nucleus</keyword>
<dbReference type="PRINTS" id="PR01550">
    <property type="entry name" value="TOP6AFAMILY"/>
</dbReference>
<gene>
    <name evidence="15" type="ORF">AJ80_07686</name>
</gene>
<evidence type="ECO:0000256" key="4">
    <source>
        <dbReference type="ARBA" id="ARBA00006559"/>
    </source>
</evidence>
<dbReference type="PROSITE" id="PS52041">
    <property type="entry name" value="TOPO_IIB"/>
    <property type="match status" value="1"/>
</dbReference>
<evidence type="ECO:0000256" key="12">
    <source>
        <dbReference type="PROSITE-ProRule" id="PRU01385"/>
    </source>
</evidence>
<keyword evidence="8 12" id="KW-0799">Topoisomerase</keyword>
<dbReference type="Gene3D" id="3.40.1360.10">
    <property type="match status" value="1"/>
</dbReference>
<dbReference type="GO" id="GO:0042138">
    <property type="term" value="P:meiotic DNA double-strand break formation"/>
    <property type="evidence" value="ECO:0007669"/>
    <property type="project" value="InterPro"/>
</dbReference>